<protein>
    <submittedName>
        <fullName evidence="3">Uncharacterized protein</fullName>
    </submittedName>
</protein>
<proteinExistence type="predicted"/>
<dbReference type="PANTHER" id="PTHR13593:SF89">
    <property type="entry name" value="PLC-LIKE PHOSPHODIESTERASES SUPERFAMILY PROTEIN"/>
    <property type="match status" value="1"/>
</dbReference>
<gene>
    <name evidence="3" type="ORF">FPE_LOCUS24883</name>
</gene>
<dbReference type="AlphaFoldDB" id="A0AAD1ZXM5"/>
<dbReference type="CDD" id="cd08588">
    <property type="entry name" value="PI-PLCc_At5g67130_like"/>
    <property type="match status" value="1"/>
</dbReference>
<feature type="chain" id="PRO_5041942248" evidence="2">
    <location>
        <begin position="23"/>
        <end position="613"/>
    </location>
</feature>
<reference evidence="3" key="1">
    <citation type="submission" date="2023-05" db="EMBL/GenBank/DDBJ databases">
        <authorList>
            <person name="Huff M."/>
        </authorList>
    </citation>
    <scope>NUCLEOTIDE SEQUENCE</scope>
</reference>
<keyword evidence="2" id="KW-0732">Signal</keyword>
<feature type="compositionally biased region" description="Low complexity" evidence="1">
    <location>
        <begin position="576"/>
        <end position="586"/>
    </location>
</feature>
<evidence type="ECO:0000313" key="4">
    <source>
        <dbReference type="Proteomes" id="UP000834106"/>
    </source>
</evidence>
<evidence type="ECO:0000256" key="2">
    <source>
        <dbReference type="SAM" id="SignalP"/>
    </source>
</evidence>
<feature type="region of interest" description="Disordered" evidence="1">
    <location>
        <begin position="571"/>
        <end position="590"/>
    </location>
</feature>
<dbReference type="PROSITE" id="PS50007">
    <property type="entry name" value="PIPLC_X_DOMAIN"/>
    <property type="match status" value="1"/>
</dbReference>
<dbReference type="GO" id="GO:0008081">
    <property type="term" value="F:phosphoric diester hydrolase activity"/>
    <property type="evidence" value="ECO:0007669"/>
    <property type="project" value="InterPro"/>
</dbReference>
<dbReference type="GO" id="GO:0006629">
    <property type="term" value="P:lipid metabolic process"/>
    <property type="evidence" value="ECO:0007669"/>
    <property type="project" value="InterPro"/>
</dbReference>
<sequence length="613" mass="67125">MQNAGFQFLFLITVFFFAYSSSLKIGETCSTTDNNCDAGLHCGTCPANGNTRPRCTRSQPVIPTTKVNGLPFNKYSWLTTHNSFARTASTSGTGSTLLAPTNQEDSVTDQLKNGVRGLMLDMYDFDGDIWLCHSFGGRCLNITAFQPAINVLKEIQVFLEQNPTEIVTIFIEDYVTSPQGLTKVFNASGLSNYWFPLSKMPKNGEDWPTIDDMVRNNQRLIVFTSKSSKEASEGIAYEWRYVVENQYGNGGMIPGSCPSRSESSPMNTSSISLVLQNYFPENPNVTSACADNSAPLTSMMTTCYEASGKRWPNFIAVDFYQRSDGGGAPEAVDEANGHITCGCDSISYCKQPAINVLKEIQVFLEQNPTEIVTIFIEDYVTSPQGLTKVFNASGLSNYWFPLSKMPKNGEDWPTIDDMVRNNQRLIVFTSKSSKEASEGIAYEWRYVVENQYGNGGMIPGSCPSRSESSPMNTSSISLVLQNYFPENPNVTSACADNSAPLTSMMTTCYEASGKRWPNFIAVDFYQRSDGGGAPEAVDEANGHMTCGCDSISYCKANATFGICDIPVLSPPPPSQSSPTGTPQQPSNNSPISKSLQLHLLIGQIFAIFFLLCS</sequence>
<accession>A0AAD1ZXM5</accession>
<dbReference type="SUPFAM" id="SSF51695">
    <property type="entry name" value="PLC-like phosphodiesterases"/>
    <property type="match status" value="2"/>
</dbReference>
<dbReference type="EMBL" id="OU503050">
    <property type="protein sequence ID" value="CAI9777453.1"/>
    <property type="molecule type" value="Genomic_DNA"/>
</dbReference>
<dbReference type="PANTHER" id="PTHR13593">
    <property type="match status" value="1"/>
</dbReference>
<dbReference type="Pfam" id="PF26178">
    <property type="entry name" value="PI-PLC_cat"/>
    <property type="match status" value="2"/>
</dbReference>
<feature type="signal peptide" evidence="2">
    <location>
        <begin position="1"/>
        <end position="22"/>
    </location>
</feature>
<evidence type="ECO:0000256" key="1">
    <source>
        <dbReference type="SAM" id="MobiDB-lite"/>
    </source>
</evidence>
<organism evidence="3 4">
    <name type="scientific">Fraxinus pennsylvanica</name>
    <dbReference type="NCBI Taxonomy" id="56036"/>
    <lineage>
        <taxon>Eukaryota</taxon>
        <taxon>Viridiplantae</taxon>
        <taxon>Streptophyta</taxon>
        <taxon>Embryophyta</taxon>
        <taxon>Tracheophyta</taxon>
        <taxon>Spermatophyta</taxon>
        <taxon>Magnoliopsida</taxon>
        <taxon>eudicotyledons</taxon>
        <taxon>Gunneridae</taxon>
        <taxon>Pentapetalae</taxon>
        <taxon>asterids</taxon>
        <taxon>lamiids</taxon>
        <taxon>Lamiales</taxon>
        <taxon>Oleaceae</taxon>
        <taxon>Oleeae</taxon>
        <taxon>Fraxinus</taxon>
    </lineage>
</organism>
<dbReference type="Gene3D" id="3.20.20.190">
    <property type="entry name" value="Phosphatidylinositol (PI) phosphodiesterase"/>
    <property type="match status" value="2"/>
</dbReference>
<keyword evidence="4" id="KW-1185">Reference proteome</keyword>
<dbReference type="Proteomes" id="UP000834106">
    <property type="component" value="Chromosome 15"/>
</dbReference>
<evidence type="ECO:0000313" key="3">
    <source>
        <dbReference type="EMBL" id="CAI9777453.1"/>
    </source>
</evidence>
<name>A0AAD1ZXM5_9LAMI</name>
<dbReference type="InterPro" id="IPR017946">
    <property type="entry name" value="PLC-like_Pdiesterase_TIM-brl"/>
</dbReference>
<dbReference type="InterPro" id="IPR051057">
    <property type="entry name" value="PI-PLC_domain"/>
</dbReference>